<evidence type="ECO:0000256" key="1">
    <source>
        <dbReference type="SAM" id="MobiDB-lite"/>
    </source>
</evidence>
<protein>
    <submittedName>
        <fullName evidence="2">Uncharacterized protein</fullName>
    </submittedName>
</protein>
<reference evidence="2 3" key="1">
    <citation type="submission" date="2014-01" db="EMBL/GenBank/DDBJ databases">
        <authorList>
            <person name="Dobos K."/>
            <person name="Lenaerts A."/>
            <person name="Ordway D."/>
            <person name="DeGroote M.A."/>
            <person name="Parker T."/>
            <person name="Sizemore C."/>
            <person name="Tallon L.J."/>
            <person name="Sadzewicz L.K."/>
            <person name="Sengamalay N."/>
            <person name="Fraser C.M."/>
            <person name="Hine E."/>
            <person name="Shefchek K.A."/>
            <person name="Das S.P."/>
            <person name="Tettelin H."/>
        </authorList>
    </citation>
    <scope>NUCLEOTIDE SEQUENCE [LARGE SCALE GENOMIC DNA]</scope>
    <source>
        <strain evidence="2 3">Harvey</strain>
    </source>
</reference>
<dbReference type="EMBL" id="JAOL01000151">
    <property type="protein sequence ID" value="EUA87975.1"/>
    <property type="molecule type" value="Genomic_DNA"/>
</dbReference>
<evidence type="ECO:0000313" key="2">
    <source>
        <dbReference type="EMBL" id="EUA87975.1"/>
    </source>
</evidence>
<feature type="region of interest" description="Disordered" evidence="1">
    <location>
        <begin position="1"/>
        <end position="40"/>
    </location>
</feature>
<organism evidence="2 3">
    <name type="scientific">Mycobacterium ulcerans str. Harvey</name>
    <dbReference type="NCBI Taxonomy" id="1299332"/>
    <lineage>
        <taxon>Bacteria</taxon>
        <taxon>Bacillati</taxon>
        <taxon>Actinomycetota</taxon>
        <taxon>Actinomycetes</taxon>
        <taxon>Mycobacteriales</taxon>
        <taxon>Mycobacteriaceae</taxon>
        <taxon>Mycobacterium</taxon>
        <taxon>Mycobacterium ulcerans group</taxon>
    </lineage>
</organism>
<comment type="caution">
    <text evidence="2">The sequence shown here is derived from an EMBL/GenBank/DDBJ whole genome shotgun (WGS) entry which is preliminary data.</text>
</comment>
<keyword evidence="3" id="KW-1185">Reference proteome</keyword>
<proteinExistence type="predicted"/>
<accession>A0ABP3ADZ2</accession>
<dbReference type="Proteomes" id="UP000020681">
    <property type="component" value="Unassembled WGS sequence"/>
</dbReference>
<name>A0ABP3ADZ2_MYCUL</name>
<evidence type="ECO:0000313" key="3">
    <source>
        <dbReference type="Proteomes" id="UP000020681"/>
    </source>
</evidence>
<sequence>MGPAEGGDDRDLPGPDDGEAAHQEEQDRRPKGAEGHDLAA</sequence>
<feature type="compositionally biased region" description="Basic and acidic residues" evidence="1">
    <location>
        <begin position="7"/>
        <end position="40"/>
    </location>
</feature>
<gene>
    <name evidence="2" type="ORF">I551_5559</name>
</gene>